<sequence>MNLLDKDEINAMVEAHREAAWRHGFLCGFAWAALAILLAAGISAVWTIAHQPAKTDMIKLEKK</sequence>
<organism evidence="2">
    <name type="scientific">uncultured Caudovirales phage</name>
    <dbReference type="NCBI Taxonomy" id="2100421"/>
    <lineage>
        <taxon>Viruses</taxon>
        <taxon>Duplodnaviria</taxon>
        <taxon>Heunggongvirae</taxon>
        <taxon>Uroviricota</taxon>
        <taxon>Caudoviricetes</taxon>
        <taxon>Peduoviridae</taxon>
        <taxon>Maltschvirus</taxon>
        <taxon>Maltschvirus maltsch</taxon>
    </lineage>
</organism>
<keyword evidence="1" id="KW-1133">Transmembrane helix</keyword>
<evidence type="ECO:0000313" key="2">
    <source>
        <dbReference type="EMBL" id="CAB4166359.1"/>
    </source>
</evidence>
<dbReference type="EMBL" id="LR796780">
    <property type="protein sequence ID" value="CAB4166359.1"/>
    <property type="molecule type" value="Genomic_DNA"/>
</dbReference>
<evidence type="ECO:0000313" key="3">
    <source>
        <dbReference type="EMBL" id="CAB4178809.1"/>
    </source>
</evidence>
<name>A0A6J5P3F5_9CAUD</name>
<proteinExistence type="predicted"/>
<evidence type="ECO:0000256" key="1">
    <source>
        <dbReference type="SAM" id="Phobius"/>
    </source>
</evidence>
<keyword evidence="1" id="KW-0812">Transmembrane</keyword>
<keyword evidence="1" id="KW-0472">Membrane</keyword>
<protein>
    <submittedName>
        <fullName evidence="2">Uncharacterized protein</fullName>
    </submittedName>
</protein>
<dbReference type="EMBL" id="LR796971">
    <property type="protein sequence ID" value="CAB4178809.1"/>
    <property type="molecule type" value="Genomic_DNA"/>
</dbReference>
<accession>A0A6J5P3F5</accession>
<gene>
    <name evidence="3" type="ORF">UFOVP1025_4</name>
    <name evidence="4" type="ORF">UFOVP1628_7</name>
    <name evidence="2" type="ORF">UFOVP852_30</name>
</gene>
<reference evidence="2" key="1">
    <citation type="submission" date="2020-04" db="EMBL/GenBank/DDBJ databases">
        <authorList>
            <person name="Chiriac C."/>
            <person name="Salcher M."/>
            <person name="Ghai R."/>
            <person name="Kavagutti S V."/>
        </authorList>
    </citation>
    <scope>NUCLEOTIDE SEQUENCE</scope>
</reference>
<dbReference type="EMBL" id="LR797488">
    <property type="protein sequence ID" value="CAB4219837.1"/>
    <property type="molecule type" value="Genomic_DNA"/>
</dbReference>
<feature type="transmembrane region" description="Helical" evidence="1">
    <location>
        <begin position="20"/>
        <end position="49"/>
    </location>
</feature>
<evidence type="ECO:0000313" key="4">
    <source>
        <dbReference type="EMBL" id="CAB4219837.1"/>
    </source>
</evidence>